<evidence type="ECO:0000259" key="1">
    <source>
        <dbReference type="Pfam" id="PF10105"/>
    </source>
</evidence>
<accession>A0A5C6DBJ4</accession>
<organism evidence="2 3">
    <name type="scientific">Novipirellula aureliae</name>
    <dbReference type="NCBI Taxonomy" id="2527966"/>
    <lineage>
        <taxon>Bacteria</taxon>
        <taxon>Pseudomonadati</taxon>
        <taxon>Planctomycetota</taxon>
        <taxon>Planctomycetia</taxon>
        <taxon>Pirellulales</taxon>
        <taxon>Pirellulaceae</taxon>
        <taxon>Novipirellula</taxon>
    </lineage>
</organism>
<dbReference type="OrthoDB" id="9780488at2"/>
<evidence type="ECO:0000313" key="2">
    <source>
        <dbReference type="EMBL" id="TWU34553.1"/>
    </source>
</evidence>
<dbReference type="AlphaFoldDB" id="A0A5C6DBJ4"/>
<gene>
    <name evidence="2" type="ORF">Q31b_55070</name>
</gene>
<dbReference type="Proteomes" id="UP000315471">
    <property type="component" value="Unassembled WGS sequence"/>
</dbReference>
<keyword evidence="3" id="KW-1185">Reference proteome</keyword>
<proteinExistence type="predicted"/>
<evidence type="ECO:0000313" key="3">
    <source>
        <dbReference type="Proteomes" id="UP000315471"/>
    </source>
</evidence>
<feature type="domain" description="DUF2344" evidence="1">
    <location>
        <begin position="6"/>
        <end position="177"/>
    </location>
</feature>
<dbReference type="InterPro" id="IPR018768">
    <property type="entry name" value="DUF2344"/>
</dbReference>
<dbReference type="Pfam" id="PF10105">
    <property type="entry name" value="DUF2344"/>
    <property type="match status" value="1"/>
</dbReference>
<protein>
    <recommendedName>
        <fullName evidence="1">DUF2344 domain-containing protein</fullName>
    </recommendedName>
</protein>
<reference evidence="2 3" key="1">
    <citation type="submission" date="2019-02" db="EMBL/GenBank/DDBJ databases">
        <title>Deep-cultivation of Planctomycetes and their phenomic and genomic characterization uncovers novel biology.</title>
        <authorList>
            <person name="Wiegand S."/>
            <person name="Jogler M."/>
            <person name="Boedeker C."/>
            <person name="Pinto D."/>
            <person name="Vollmers J."/>
            <person name="Rivas-Marin E."/>
            <person name="Kohn T."/>
            <person name="Peeters S.H."/>
            <person name="Heuer A."/>
            <person name="Rast P."/>
            <person name="Oberbeckmann S."/>
            <person name="Bunk B."/>
            <person name="Jeske O."/>
            <person name="Meyerdierks A."/>
            <person name="Storesund J.E."/>
            <person name="Kallscheuer N."/>
            <person name="Luecker S."/>
            <person name="Lage O.M."/>
            <person name="Pohl T."/>
            <person name="Merkel B.J."/>
            <person name="Hornburger P."/>
            <person name="Mueller R.-W."/>
            <person name="Bruemmer F."/>
            <person name="Labrenz M."/>
            <person name="Spormann A.M."/>
            <person name="Op Den Camp H."/>
            <person name="Overmann J."/>
            <person name="Amann R."/>
            <person name="Jetten M.S.M."/>
            <person name="Mascher T."/>
            <person name="Medema M.H."/>
            <person name="Devos D.P."/>
            <person name="Kaster A.-K."/>
            <person name="Ovreas L."/>
            <person name="Rohde M."/>
            <person name="Galperin M.Y."/>
            <person name="Jogler C."/>
        </authorList>
    </citation>
    <scope>NUCLEOTIDE SEQUENCE [LARGE SCALE GENOMIC DNA]</scope>
    <source>
        <strain evidence="2 3">Q31b</strain>
    </source>
</reference>
<comment type="caution">
    <text evidence="2">The sequence shown here is derived from an EMBL/GenBank/DDBJ whole genome shotgun (WGS) entry which is preliminary data.</text>
</comment>
<name>A0A5C6DBJ4_9BACT</name>
<dbReference type="NCBIfam" id="TIGR03936">
    <property type="entry name" value="sam_1_link_chp"/>
    <property type="match status" value="1"/>
</dbReference>
<sequence>MTIRIRYRVRFEKRDLLRWIGHNDLARLWERIVRRAQLKPSMTEGFHPKPRIAFPSALALGIEGLDEVLDIDLAEELPPDDLFRRLADDHQPGLVIKHVCRLPEGIKKAQLKRSDYVIALPPSMTSDSDLDAIRAAVAELKSRETVSVERKKKQVVANVANDIPQLELEDGHLVLSLTATPGASLKPNDILQILGFDDWINGGAIISRTRVVLEEEHT</sequence>
<dbReference type="RefSeq" id="WP_146602584.1">
    <property type="nucleotide sequence ID" value="NZ_SJPY01000011.1"/>
</dbReference>
<dbReference type="EMBL" id="SJPY01000011">
    <property type="protein sequence ID" value="TWU34553.1"/>
    <property type="molecule type" value="Genomic_DNA"/>
</dbReference>